<feature type="domain" description="HTH cro/C1-type" evidence="1">
    <location>
        <begin position="17"/>
        <end position="77"/>
    </location>
</feature>
<accession>A0A1I5W9Z6</accession>
<dbReference type="PROSITE" id="PS50943">
    <property type="entry name" value="HTH_CROC1"/>
    <property type="match status" value="1"/>
</dbReference>
<dbReference type="InterPro" id="IPR010982">
    <property type="entry name" value="Lambda_DNA-bd_dom_sf"/>
</dbReference>
<gene>
    <name evidence="2" type="ORF">SAMN04488047_14215</name>
</gene>
<evidence type="ECO:0000313" key="3">
    <source>
        <dbReference type="Proteomes" id="UP000199356"/>
    </source>
</evidence>
<dbReference type="Proteomes" id="UP000199356">
    <property type="component" value="Unassembled WGS sequence"/>
</dbReference>
<dbReference type="InterPro" id="IPR001387">
    <property type="entry name" value="Cro/C1-type_HTH"/>
</dbReference>
<reference evidence="2 3" key="1">
    <citation type="submission" date="2016-10" db="EMBL/GenBank/DDBJ databases">
        <authorList>
            <person name="de Groot N.N."/>
        </authorList>
    </citation>
    <scope>NUCLEOTIDE SEQUENCE [LARGE SCALE GENOMIC DNA]</scope>
    <source>
        <strain evidence="2 3">DSM 19547</strain>
    </source>
</reference>
<evidence type="ECO:0000259" key="1">
    <source>
        <dbReference type="PROSITE" id="PS50943"/>
    </source>
</evidence>
<dbReference type="SMART" id="SM00530">
    <property type="entry name" value="HTH_XRE"/>
    <property type="match status" value="1"/>
</dbReference>
<dbReference type="GO" id="GO:0003677">
    <property type="term" value="F:DNA binding"/>
    <property type="evidence" value="ECO:0007669"/>
    <property type="project" value="InterPro"/>
</dbReference>
<name>A0A1I5W9Z6_9RHOB</name>
<dbReference type="STRING" id="441119.SAMN04488047_14215"/>
<protein>
    <submittedName>
        <fullName evidence="2">Transcriptional regulator, contains XRE-family HTH domain</fullName>
    </submittedName>
</protein>
<dbReference type="OrthoDB" id="9809730at2"/>
<sequence length="126" mass="14006">MKHPGRTEEPAAVGRYIRERREALALEDASFSLRQVAGRCGITPAYLSRVERGEVAPPGEETLVRLARDLGEDPDVVLAMGGKISADLRAVILARPQLFAELIRQMKKMPDSSVLRIVRDVRDGNW</sequence>
<proteinExistence type="predicted"/>
<dbReference type="CDD" id="cd00093">
    <property type="entry name" value="HTH_XRE"/>
    <property type="match status" value="1"/>
</dbReference>
<dbReference type="Gene3D" id="1.10.260.40">
    <property type="entry name" value="lambda repressor-like DNA-binding domains"/>
    <property type="match status" value="1"/>
</dbReference>
<keyword evidence="3" id="KW-1185">Reference proteome</keyword>
<evidence type="ECO:0000313" key="2">
    <source>
        <dbReference type="EMBL" id="SFQ16560.1"/>
    </source>
</evidence>
<dbReference type="Pfam" id="PF13560">
    <property type="entry name" value="HTH_31"/>
    <property type="match status" value="1"/>
</dbReference>
<organism evidence="2 3">
    <name type="scientific">Tranquillimonas alkanivorans</name>
    <dbReference type="NCBI Taxonomy" id="441119"/>
    <lineage>
        <taxon>Bacteria</taxon>
        <taxon>Pseudomonadati</taxon>
        <taxon>Pseudomonadota</taxon>
        <taxon>Alphaproteobacteria</taxon>
        <taxon>Rhodobacterales</taxon>
        <taxon>Roseobacteraceae</taxon>
        <taxon>Tranquillimonas</taxon>
    </lineage>
</organism>
<dbReference type="EMBL" id="FOXA01000042">
    <property type="protein sequence ID" value="SFQ16560.1"/>
    <property type="molecule type" value="Genomic_DNA"/>
</dbReference>
<dbReference type="SUPFAM" id="SSF47413">
    <property type="entry name" value="lambda repressor-like DNA-binding domains"/>
    <property type="match status" value="1"/>
</dbReference>
<dbReference type="AlphaFoldDB" id="A0A1I5W9Z6"/>